<proteinExistence type="predicted"/>
<feature type="transmembrane region" description="Helical" evidence="2">
    <location>
        <begin position="991"/>
        <end position="1007"/>
    </location>
</feature>
<evidence type="ECO:0000256" key="2">
    <source>
        <dbReference type="SAM" id="Phobius"/>
    </source>
</evidence>
<evidence type="ECO:0000313" key="4">
    <source>
        <dbReference type="Proteomes" id="UP000054399"/>
    </source>
</evidence>
<organism evidence="3 4">
    <name type="scientific">Cryptococcus tetragattii IND107</name>
    <dbReference type="NCBI Taxonomy" id="1296105"/>
    <lineage>
        <taxon>Eukaryota</taxon>
        <taxon>Fungi</taxon>
        <taxon>Dikarya</taxon>
        <taxon>Basidiomycota</taxon>
        <taxon>Agaricomycotina</taxon>
        <taxon>Tremellomycetes</taxon>
        <taxon>Tremellales</taxon>
        <taxon>Cryptococcaceae</taxon>
        <taxon>Cryptococcus</taxon>
        <taxon>Cryptococcus gattii species complex</taxon>
    </lineage>
</organism>
<feature type="transmembrane region" description="Helical" evidence="2">
    <location>
        <begin position="917"/>
        <end position="938"/>
    </location>
</feature>
<evidence type="ECO:0000256" key="1">
    <source>
        <dbReference type="SAM" id="MobiDB-lite"/>
    </source>
</evidence>
<feature type="transmembrane region" description="Helical" evidence="2">
    <location>
        <begin position="192"/>
        <end position="210"/>
    </location>
</feature>
<feature type="compositionally biased region" description="Basic and acidic residues" evidence="1">
    <location>
        <begin position="218"/>
        <end position="280"/>
    </location>
</feature>
<feature type="transmembrane region" description="Helical" evidence="2">
    <location>
        <begin position="728"/>
        <end position="747"/>
    </location>
</feature>
<name>A0ABR3BMK4_9TREE</name>
<sequence>MEQYPIYEGVPSEYLPPEYINPLHMSAQEYFPSEENPSTASYDIPIDYAHPEDYQATPLPVYESVPQGHEGEDALDPINIEDDWMDLDIDDEGDVWFEEPWIPSSSLAVPNLSDSAVSPVSQNGNQRVVIAPSINWYPPPSDVRQHYCDLHQSECLHQRTPVESNSTERSNTTLEDDLTQGTGLKHIDWPGVGLAFTLLLIILFAIHANWAGDGEKEDMEKEKGSSGSRSDSKDRKTSNKTEGEMKKDKKESRGDEGKENKETKKKSGNEKDNDKDEKKLSSKSSLKANAAEGNDDREISKNKGHGDNKKDRSSNNSEKLKNDEKKSSKKSDKDDSHKKSDSKRDDKAGRGEKKEDKEKFSASGDKKGDKKSIDGEKKEEKRKEDKKSIDGEKKEEKKKEDKKKTSGDGRKGDRKISEAEKKHDKEATGDKEDKKAIREKEDEKKATATSGKKEDKRSAGSGKEDNRKAGSAEKKDDKKTAGGDPKNDKKAAGEEKKDDKKTGEDKTLEKKEEKKAMRGESNKDNKKVGEKKDDKKAAEGDKKKGKSPNGGEQRYSGDKKDGDKRAKADDKKTDKRNGDKKDDKKDGEKKPGDKEGDKKPGDKKDRKEGDKKLIDKEERDRKPEGKKEMAEKSAEDKENDGKREKKEKKPAEEKTREKKDDKKKLKKPGDCKLKDEKKKEEDKKRKEIKKEDKTDKSEKKDDPKKDGKGSLTSRSGKTEDEKNGARSWFSPHIFIGLLLLIPVLAMAGRSRMPIIYRPAVDQPAIPTGSGLGDIFALPVMAASRGLKRARTSPRASSSGSHWIVNEQPEPKAQIYINNVNSQGNGNPINIREPSNEPIIEVTDEKPSSAAEPLLSRPHSPSVLVEEIVWEPLSFRFTGPANPDRLWNLFFACFIVALPLIVDGVMDYPKPRYSQPSYLPPAIQLTLLGTLFLICAAIADWRFGWSRTITPIVEVSMSGAQSGLTPLIVGVIETGESLIWSLEDVIFGDGRVLLGMGLAALGVVFFSQRQPSLEVPKTDYASNTVQGVYFLGALLIGMLVWNA</sequence>
<feature type="transmembrane region" description="Helical" evidence="2">
    <location>
        <begin position="950"/>
        <end position="971"/>
    </location>
</feature>
<keyword evidence="4" id="KW-1185">Reference proteome</keyword>
<feature type="transmembrane region" description="Helical" evidence="2">
    <location>
        <begin position="885"/>
        <end position="905"/>
    </location>
</feature>
<keyword evidence="2" id="KW-0812">Transmembrane</keyword>
<comment type="caution">
    <text evidence="3">The sequence shown here is derived from an EMBL/GenBank/DDBJ whole genome shotgun (WGS) entry which is preliminary data.</text>
</comment>
<evidence type="ECO:0000313" key="3">
    <source>
        <dbReference type="EMBL" id="KAL0244014.1"/>
    </source>
</evidence>
<feature type="compositionally biased region" description="Low complexity" evidence="1">
    <location>
        <begin position="282"/>
        <end position="292"/>
    </location>
</feature>
<dbReference type="Proteomes" id="UP000054399">
    <property type="component" value="Unassembled WGS sequence"/>
</dbReference>
<reference evidence="3" key="2">
    <citation type="submission" date="2024-01" db="EMBL/GenBank/DDBJ databases">
        <title>Comparative genomics of Cryptococcus and Kwoniella reveals pathogenesis evolution and contrasting modes of karyotype evolution via chromosome fusion or intercentromeric recombination.</title>
        <authorList>
            <person name="Coelho M.A."/>
            <person name="David-Palma M."/>
            <person name="Shea T."/>
            <person name="Bowers K."/>
            <person name="Mcginley-Smith S."/>
            <person name="Mohammad A.W."/>
            <person name="Gnirke A."/>
            <person name="Yurkov A.M."/>
            <person name="Nowrousian M."/>
            <person name="Sun S."/>
            <person name="Cuomo C.A."/>
            <person name="Heitman J."/>
        </authorList>
    </citation>
    <scope>NUCLEOTIDE SEQUENCE</scope>
    <source>
        <strain evidence="3">IND107</strain>
    </source>
</reference>
<dbReference type="GeneID" id="91992133"/>
<protein>
    <submittedName>
        <fullName evidence="3">Uncharacterized protein</fullName>
    </submittedName>
</protein>
<keyword evidence="2" id="KW-1133">Transmembrane helix</keyword>
<feature type="compositionally biased region" description="Basic and acidic residues" evidence="1">
    <location>
        <begin position="555"/>
        <end position="708"/>
    </location>
</feature>
<gene>
    <name evidence="3" type="ORF">I308_105277</name>
</gene>
<keyword evidence="2" id="KW-0472">Membrane</keyword>
<dbReference type="EMBL" id="ATAM02000009">
    <property type="protein sequence ID" value="KAL0244014.1"/>
    <property type="molecule type" value="Genomic_DNA"/>
</dbReference>
<feature type="region of interest" description="Disordered" evidence="1">
    <location>
        <begin position="214"/>
        <end position="724"/>
    </location>
</feature>
<accession>A0ABR3BMK4</accession>
<feature type="compositionally biased region" description="Basic and acidic residues" evidence="1">
    <location>
        <begin position="294"/>
        <end position="542"/>
    </location>
</feature>
<feature type="transmembrane region" description="Helical" evidence="2">
    <location>
        <begin position="1019"/>
        <end position="1040"/>
    </location>
</feature>
<dbReference type="RefSeq" id="XP_066612381.1">
    <property type="nucleotide sequence ID" value="XM_066759734.1"/>
</dbReference>
<reference evidence="3" key="1">
    <citation type="submission" date="2015-01" db="EMBL/GenBank/DDBJ databases">
        <authorList>
            <consortium name="The Broad Institute Genomics Platform"/>
            <person name="Cuomo C."/>
            <person name="Litvintseva A."/>
            <person name="Chen Y."/>
            <person name="Heitman J."/>
            <person name="Sun S."/>
            <person name="Springer D."/>
            <person name="Dromer F."/>
            <person name="Young S."/>
            <person name="Zeng Q."/>
            <person name="Gargeya S."/>
            <person name="Abouelleil A."/>
            <person name="Alvarado L."/>
            <person name="Chapman S.B."/>
            <person name="Gainer-Dewar J."/>
            <person name="Goldberg J."/>
            <person name="Griggs A."/>
            <person name="Gujja S."/>
            <person name="Hansen M."/>
            <person name="Howarth C."/>
            <person name="Imamovic A."/>
            <person name="Larimer J."/>
            <person name="Murphy C."/>
            <person name="Naylor J."/>
            <person name="Pearson M."/>
            <person name="Priest M."/>
            <person name="Roberts A."/>
            <person name="Saif S."/>
            <person name="Shea T."/>
            <person name="Sykes S."/>
            <person name="Wortman J."/>
            <person name="Nusbaum C."/>
            <person name="Birren B."/>
        </authorList>
    </citation>
    <scope>NUCLEOTIDE SEQUENCE</scope>
    <source>
        <strain evidence="3">IND107</strain>
    </source>
</reference>